<protein>
    <recommendedName>
        <fullName evidence="4">IgA Peptidase M64</fullName>
    </recommendedName>
</protein>
<organism evidence="2 3">
    <name type="scientific">Basidiobolus ranarum</name>
    <dbReference type="NCBI Taxonomy" id="34480"/>
    <lineage>
        <taxon>Eukaryota</taxon>
        <taxon>Fungi</taxon>
        <taxon>Fungi incertae sedis</taxon>
        <taxon>Zoopagomycota</taxon>
        <taxon>Entomophthoromycotina</taxon>
        <taxon>Basidiobolomycetes</taxon>
        <taxon>Basidiobolales</taxon>
        <taxon>Basidiobolaceae</taxon>
        <taxon>Basidiobolus</taxon>
    </lineage>
</organism>
<dbReference type="Pfam" id="PF09471">
    <property type="entry name" value="Peptidase_M64"/>
    <property type="match status" value="1"/>
</dbReference>
<keyword evidence="3" id="KW-1185">Reference proteome</keyword>
<evidence type="ECO:0000313" key="3">
    <source>
        <dbReference type="Proteomes" id="UP001479436"/>
    </source>
</evidence>
<reference evidence="2 3" key="1">
    <citation type="submission" date="2023-04" db="EMBL/GenBank/DDBJ databases">
        <title>Genome of Basidiobolus ranarum AG-B5.</title>
        <authorList>
            <person name="Stajich J.E."/>
            <person name="Carter-House D."/>
            <person name="Gryganskyi A."/>
        </authorList>
    </citation>
    <scope>NUCLEOTIDE SEQUENCE [LARGE SCALE GENOMIC DNA]</scope>
    <source>
        <strain evidence="2 3">AG-B5</strain>
    </source>
</reference>
<gene>
    <name evidence="2" type="ORF">K7432_009661</name>
</gene>
<evidence type="ECO:0000256" key="1">
    <source>
        <dbReference type="SAM" id="SignalP"/>
    </source>
</evidence>
<accession>A0ABR2VWP6</accession>
<name>A0ABR2VWP6_9FUNG</name>
<proteinExistence type="predicted"/>
<feature type="chain" id="PRO_5047089854" description="IgA Peptidase M64" evidence="1">
    <location>
        <begin position="20"/>
        <end position="574"/>
    </location>
</feature>
<dbReference type="EMBL" id="JASJQH010007487">
    <property type="protein sequence ID" value="KAK9708402.1"/>
    <property type="molecule type" value="Genomic_DNA"/>
</dbReference>
<dbReference type="Gene3D" id="3.40.390.10">
    <property type="entry name" value="Collagenase (Catalytic Domain)"/>
    <property type="match status" value="1"/>
</dbReference>
<feature type="signal peptide" evidence="1">
    <location>
        <begin position="1"/>
        <end position="19"/>
    </location>
</feature>
<keyword evidence="1" id="KW-0732">Signal</keyword>
<sequence length="574" mass="63901">MKAISLITLISSIALSVVARDVEYPYAIVHQNAEGECHVEYEGSQRNRVLSAITPVNMEKRNLIDDHHSGVHVRSEESSYEISAITSDLLEQKVQSVCKTVKRETLQKRQSAAQDELIPIVQNGDSKNRIDVVFMGDGYRSIERQRFVDDIKRLTDEMFVGNTFKSWLPLFNIWGLYRPSVESGIGVGGVPKNTAFGLYRDGTELRGIYSSKVSEARAVCNGLKGESKCDYPSLIGNDDYYGGLGGEFIIATRSPTSGTIVLRHEMGHNFISVGEEYDGGSVYSGVNAASSLANLGWKHWVTGDLKEQVAALVVQDYSWYNLAKGAYKINFTSKGGFKRWYLSITVSGAETDGSFEAYLDGKKLAWKSAGVLDRSFYNWIEQNATLSSGNHVLEFRQGTAPGSGKPIRQLCSVSMYEYAGEPDFHWDNQYINAYPTWSDTKRKTYRPTNEFCLMRNMTSDSFCSVCKEGMWQQFLSKITLIDSLTATPSGSNVNFKLSPIPLAQFRKQPLSGEKYSVTWSQGGQVKAELNDKFEFSLPATSAKGQWSATLKLTTLEVRKDTKNLLTASKAITVQ</sequence>
<evidence type="ECO:0000313" key="2">
    <source>
        <dbReference type="EMBL" id="KAK9708402.1"/>
    </source>
</evidence>
<dbReference type="InterPro" id="IPR019026">
    <property type="entry name" value="Peptidase_M64_IgA"/>
</dbReference>
<evidence type="ECO:0008006" key="4">
    <source>
        <dbReference type="Google" id="ProtNLM"/>
    </source>
</evidence>
<comment type="caution">
    <text evidence="2">The sequence shown here is derived from an EMBL/GenBank/DDBJ whole genome shotgun (WGS) entry which is preliminary data.</text>
</comment>
<dbReference type="Proteomes" id="UP001479436">
    <property type="component" value="Unassembled WGS sequence"/>
</dbReference>
<dbReference type="InterPro" id="IPR024079">
    <property type="entry name" value="MetalloPept_cat_dom_sf"/>
</dbReference>